<sequence>MESNLPFGYTQRHKRSHSQMEVGGRSASPAWGLGRYSSAYRDLGQPAYRETPPQSSRPRYYEHTPQRDFPQNPPHRTNDEPQHPSTTPSPPPSRAFFAHSPSHTIVNSPPRELASRRTASVEPAAPSYFRRSPSSPVPLDNPQPNRPGLHLPQVEHMAPQAPRRYAGDGLDFRRPAGVDRGDNDNHIDLSRDEDDIVIDLTADDSAYGLHNAPQNDGVVPQQSNRRRLPRGMDIIIDLDNGEEEWRMAAPPTPEARSPEIQFMGSRRIDPPPARRESVEFLREQPLPEADIRQRRYAELDRALAAMGNMGDRFVHLRAQVERTMANVNHTRNRFQRGPVPPPARPGGHIHIGAFAMPAMDFELVGFDMGLGGNRVPEPPPPTYEAPPEAPTGYTRSPQEEDVLVCPNCEDQLCEGEDEVKRQVWLVKTCGHVYCGECTTNRAIKRSAKGKEKQTVPKTKPFKECVVDDCGKKVSGSKAMIQVFM</sequence>
<evidence type="ECO:0000313" key="3">
    <source>
        <dbReference type="Proteomes" id="UP000799771"/>
    </source>
</evidence>
<feature type="compositionally biased region" description="Basic and acidic residues" evidence="1">
    <location>
        <begin position="170"/>
        <end position="187"/>
    </location>
</feature>
<feature type="compositionally biased region" description="Pro residues" evidence="1">
    <location>
        <begin position="135"/>
        <end position="145"/>
    </location>
</feature>
<reference evidence="2" key="1">
    <citation type="journal article" date="2020" name="Stud. Mycol.">
        <title>101 Dothideomycetes genomes: a test case for predicting lifestyles and emergence of pathogens.</title>
        <authorList>
            <person name="Haridas S."/>
            <person name="Albert R."/>
            <person name="Binder M."/>
            <person name="Bloem J."/>
            <person name="Labutti K."/>
            <person name="Salamov A."/>
            <person name="Andreopoulos B."/>
            <person name="Baker S."/>
            <person name="Barry K."/>
            <person name="Bills G."/>
            <person name="Bluhm B."/>
            <person name="Cannon C."/>
            <person name="Castanera R."/>
            <person name="Culley D."/>
            <person name="Daum C."/>
            <person name="Ezra D."/>
            <person name="Gonzalez J."/>
            <person name="Henrissat B."/>
            <person name="Kuo A."/>
            <person name="Liang C."/>
            <person name="Lipzen A."/>
            <person name="Lutzoni F."/>
            <person name="Magnuson J."/>
            <person name="Mondo S."/>
            <person name="Nolan M."/>
            <person name="Ohm R."/>
            <person name="Pangilinan J."/>
            <person name="Park H.-J."/>
            <person name="Ramirez L."/>
            <person name="Alfaro M."/>
            <person name="Sun H."/>
            <person name="Tritt A."/>
            <person name="Yoshinaga Y."/>
            <person name="Zwiers L.-H."/>
            <person name="Turgeon B."/>
            <person name="Goodwin S."/>
            <person name="Spatafora J."/>
            <person name="Crous P."/>
            <person name="Grigoriev I."/>
        </authorList>
    </citation>
    <scope>NUCLEOTIDE SEQUENCE</scope>
    <source>
        <strain evidence="2">CBS 119687</strain>
    </source>
</reference>
<name>A0A6A6A5M5_9PLEO</name>
<feature type="region of interest" description="Disordered" evidence="1">
    <location>
        <begin position="207"/>
        <end position="227"/>
    </location>
</feature>
<evidence type="ECO:0000313" key="2">
    <source>
        <dbReference type="EMBL" id="KAF2126414.1"/>
    </source>
</evidence>
<gene>
    <name evidence="2" type="ORF">P153DRAFT_399198</name>
</gene>
<feature type="region of interest" description="Disordered" evidence="1">
    <location>
        <begin position="375"/>
        <end position="396"/>
    </location>
</feature>
<dbReference type="InterPro" id="IPR038886">
    <property type="entry name" value="E3_SLX5/Rfp1"/>
</dbReference>
<dbReference type="Proteomes" id="UP000799771">
    <property type="component" value="Unassembled WGS sequence"/>
</dbReference>
<dbReference type="RefSeq" id="XP_033520806.1">
    <property type="nucleotide sequence ID" value="XM_033671708.1"/>
</dbReference>
<feature type="region of interest" description="Disordered" evidence="1">
    <location>
        <begin position="1"/>
        <end position="187"/>
    </location>
</feature>
<dbReference type="OrthoDB" id="2398441at2759"/>
<dbReference type="PANTHER" id="PTHR28042">
    <property type="entry name" value="E3 UBIQUITIN-PROTEIN LIGASE COMPLEX SLX5-SLX8 SUBUNIT SLX5"/>
    <property type="match status" value="1"/>
</dbReference>
<dbReference type="PANTHER" id="PTHR28042:SF1">
    <property type="entry name" value="E3 UBIQUITIN-PROTEIN LIGASE COMPLEX SLX5-SLX8 SUBUNIT SLX5"/>
    <property type="match status" value="1"/>
</dbReference>
<dbReference type="AlphaFoldDB" id="A0A6A6A5M5"/>
<dbReference type="GO" id="GO:0004842">
    <property type="term" value="F:ubiquitin-protein transferase activity"/>
    <property type="evidence" value="ECO:0007669"/>
    <property type="project" value="TreeGrafter"/>
</dbReference>
<organism evidence="2 3">
    <name type="scientific">Dothidotthia symphoricarpi CBS 119687</name>
    <dbReference type="NCBI Taxonomy" id="1392245"/>
    <lineage>
        <taxon>Eukaryota</taxon>
        <taxon>Fungi</taxon>
        <taxon>Dikarya</taxon>
        <taxon>Ascomycota</taxon>
        <taxon>Pezizomycotina</taxon>
        <taxon>Dothideomycetes</taxon>
        <taxon>Pleosporomycetidae</taxon>
        <taxon>Pleosporales</taxon>
        <taxon>Dothidotthiaceae</taxon>
        <taxon>Dothidotthia</taxon>
    </lineage>
</organism>
<feature type="compositionally biased region" description="Pro residues" evidence="1">
    <location>
        <begin position="376"/>
        <end position="389"/>
    </location>
</feature>
<dbReference type="EMBL" id="ML977513">
    <property type="protein sequence ID" value="KAF2126414.1"/>
    <property type="molecule type" value="Genomic_DNA"/>
</dbReference>
<keyword evidence="3" id="KW-1185">Reference proteome</keyword>
<dbReference type="GeneID" id="54412140"/>
<dbReference type="GO" id="GO:0033768">
    <property type="term" value="C:SUMO-targeted ubiquitin ligase complex"/>
    <property type="evidence" value="ECO:0007669"/>
    <property type="project" value="TreeGrafter"/>
</dbReference>
<proteinExistence type="predicted"/>
<protein>
    <submittedName>
        <fullName evidence="2">Uncharacterized protein</fullName>
    </submittedName>
</protein>
<accession>A0A6A6A5M5</accession>
<evidence type="ECO:0000256" key="1">
    <source>
        <dbReference type="SAM" id="MobiDB-lite"/>
    </source>
</evidence>